<dbReference type="RefSeq" id="WP_216815122.1">
    <property type="nucleotide sequence ID" value="NZ_JAELVF020000004.1"/>
</dbReference>
<evidence type="ECO:0000313" key="2">
    <source>
        <dbReference type="Proteomes" id="UP000694501"/>
    </source>
</evidence>
<evidence type="ECO:0000313" key="1">
    <source>
        <dbReference type="EMBL" id="MBU7600386.1"/>
    </source>
</evidence>
<keyword evidence="2" id="KW-1185">Reference proteome</keyword>
<reference evidence="1" key="1">
    <citation type="submission" date="2021-06" db="EMBL/GenBank/DDBJ databases">
        <title>Sequencing of actinobacteria type strains.</title>
        <authorList>
            <person name="Nguyen G.-S."/>
            <person name="Wentzel A."/>
        </authorList>
    </citation>
    <scope>NUCLEOTIDE SEQUENCE</scope>
    <source>
        <strain evidence="1">P38-E01</strain>
    </source>
</reference>
<dbReference type="AlphaFoldDB" id="A0A949JHS8"/>
<comment type="caution">
    <text evidence="1">The sequence shown here is derived from an EMBL/GenBank/DDBJ whole genome shotgun (WGS) entry which is preliminary data.</text>
</comment>
<protein>
    <submittedName>
        <fullName evidence="1">Uncharacterized protein</fullName>
    </submittedName>
</protein>
<proteinExistence type="predicted"/>
<sequence>MAPRPRGRAGSRVRWRIYRLLDRFTSHPADLLDVPDATTTIVGRRIHV</sequence>
<accession>A0A949JHS8</accession>
<name>A0A949JHS8_9ACTN</name>
<dbReference type="EMBL" id="JAELVF020000004">
    <property type="protein sequence ID" value="MBU7600386.1"/>
    <property type="molecule type" value="Genomic_DNA"/>
</dbReference>
<organism evidence="1 2">
    <name type="scientific">Streptomyces tardus</name>
    <dbReference type="NCBI Taxonomy" id="2780544"/>
    <lineage>
        <taxon>Bacteria</taxon>
        <taxon>Bacillati</taxon>
        <taxon>Actinomycetota</taxon>
        <taxon>Actinomycetes</taxon>
        <taxon>Kitasatosporales</taxon>
        <taxon>Streptomycetaceae</taxon>
        <taxon>Streptomyces</taxon>
    </lineage>
</organism>
<gene>
    <name evidence="1" type="ORF">JGS22_022820</name>
</gene>
<dbReference type="Proteomes" id="UP000694501">
    <property type="component" value="Unassembled WGS sequence"/>
</dbReference>